<feature type="transmembrane region" description="Helical" evidence="6">
    <location>
        <begin position="222"/>
        <end position="249"/>
    </location>
</feature>
<feature type="transmembrane region" description="Helical" evidence="6">
    <location>
        <begin position="61"/>
        <end position="83"/>
    </location>
</feature>
<feature type="transmembrane region" description="Helical" evidence="6">
    <location>
        <begin position="6"/>
        <end position="25"/>
    </location>
</feature>
<evidence type="ECO:0000256" key="4">
    <source>
        <dbReference type="ARBA" id="ARBA00022989"/>
    </source>
</evidence>
<evidence type="ECO:0000256" key="3">
    <source>
        <dbReference type="ARBA" id="ARBA00022692"/>
    </source>
</evidence>
<protein>
    <submittedName>
        <fullName evidence="7">ABC transporter permease</fullName>
    </submittedName>
</protein>
<evidence type="ECO:0000313" key="7">
    <source>
        <dbReference type="EMBL" id="HDL90275.1"/>
    </source>
</evidence>
<keyword evidence="3 6" id="KW-0812">Transmembrane</keyword>
<feature type="transmembrane region" description="Helical" evidence="6">
    <location>
        <begin position="90"/>
        <end position="108"/>
    </location>
</feature>
<accession>A0A7C0WV46</accession>
<feature type="transmembrane region" description="Helical" evidence="6">
    <location>
        <begin position="37"/>
        <end position="55"/>
    </location>
</feature>
<comment type="subcellular location">
    <subcellularLocation>
        <location evidence="1">Cell membrane</location>
        <topology evidence="1">Multi-pass membrane protein</topology>
    </subcellularLocation>
</comment>
<organism evidence="7">
    <name type="scientific">Thermodesulforhabdus norvegica</name>
    <dbReference type="NCBI Taxonomy" id="39841"/>
    <lineage>
        <taxon>Bacteria</taxon>
        <taxon>Pseudomonadati</taxon>
        <taxon>Thermodesulfobacteriota</taxon>
        <taxon>Syntrophobacteria</taxon>
        <taxon>Syntrophobacterales</taxon>
        <taxon>Thermodesulforhabdaceae</taxon>
        <taxon>Thermodesulforhabdus</taxon>
    </lineage>
</organism>
<feature type="transmembrane region" description="Helical" evidence="6">
    <location>
        <begin position="142"/>
        <end position="160"/>
    </location>
</feature>
<evidence type="ECO:0000256" key="2">
    <source>
        <dbReference type="ARBA" id="ARBA00022475"/>
    </source>
</evidence>
<keyword evidence="2" id="KW-1003">Cell membrane</keyword>
<gene>
    <name evidence="7" type="ORF">ENG14_05170</name>
</gene>
<dbReference type="Proteomes" id="UP000886355">
    <property type="component" value="Unassembled WGS sequence"/>
</dbReference>
<comment type="caution">
    <text evidence="7">The sequence shown here is derived from an EMBL/GenBank/DDBJ whole genome shotgun (WGS) entry which is preliminary data.</text>
</comment>
<dbReference type="PANTHER" id="PTHR43370">
    <property type="entry name" value="SUGAR ABC TRANSPORTER INTEGRAL MEMBRANE PROTEIN-RELATED"/>
    <property type="match status" value="1"/>
</dbReference>
<dbReference type="PANTHER" id="PTHR43370:SF2">
    <property type="entry name" value="ABC TRANSPORTER PERMEASE PROTEIN"/>
    <property type="match status" value="1"/>
</dbReference>
<keyword evidence="5 6" id="KW-0472">Membrane</keyword>
<dbReference type="EMBL" id="DQZW01000243">
    <property type="protein sequence ID" value="HDL90275.1"/>
    <property type="molecule type" value="Genomic_DNA"/>
</dbReference>
<proteinExistence type="predicted"/>
<dbReference type="CDD" id="cd06580">
    <property type="entry name" value="TM_PBP1_transp_TpRbsC_like"/>
    <property type="match status" value="1"/>
</dbReference>
<name>A0A7C0WV46_9BACT</name>
<evidence type="ECO:0000256" key="1">
    <source>
        <dbReference type="ARBA" id="ARBA00004651"/>
    </source>
</evidence>
<dbReference type="InterPro" id="IPR001851">
    <property type="entry name" value="ABC_transp_permease"/>
</dbReference>
<dbReference type="AlphaFoldDB" id="A0A7C0WV46"/>
<feature type="transmembrane region" description="Helical" evidence="6">
    <location>
        <begin position="261"/>
        <end position="285"/>
    </location>
</feature>
<dbReference type="GO" id="GO:0022857">
    <property type="term" value="F:transmembrane transporter activity"/>
    <property type="evidence" value="ECO:0007669"/>
    <property type="project" value="InterPro"/>
</dbReference>
<evidence type="ECO:0000256" key="5">
    <source>
        <dbReference type="ARBA" id="ARBA00023136"/>
    </source>
</evidence>
<sequence length="319" mass="33984">MDMSWGLFLGMIIASAAPLVVAGIGETLTERAGVINLSLDGTILLGAMVGFATSYATNSTFAGVLAAGASGTLVAAILGLLCLKWSAPQVAVGFVLTLLCRDLAYFLGNPFARIRGPQLTTMSIPFLSDIDFLGTALFNHNILTYLSIVLIPLAWMHLYLTRSGLILRAAGENPEACRARGYMVMRIRFVYLILGGFLAGVAGAMFSLGIKPGWGRPQGAEGMGWIVLALVIFGGWNPVRVSAGAYIFASLQAMSNIVQNIWIGIPAQLLQVAPFPLMILTLVLINTSEKSYQPQSLTRFLALLKARPPAALGKDFSES</sequence>
<dbReference type="GO" id="GO:0005886">
    <property type="term" value="C:plasma membrane"/>
    <property type="evidence" value="ECO:0007669"/>
    <property type="project" value="UniProtKB-SubCell"/>
</dbReference>
<feature type="transmembrane region" description="Helical" evidence="6">
    <location>
        <begin position="189"/>
        <end position="210"/>
    </location>
</feature>
<evidence type="ECO:0000256" key="6">
    <source>
        <dbReference type="SAM" id="Phobius"/>
    </source>
</evidence>
<dbReference type="Pfam" id="PF02653">
    <property type="entry name" value="BPD_transp_2"/>
    <property type="match status" value="1"/>
</dbReference>
<reference evidence="7" key="1">
    <citation type="journal article" date="2020" name="mSystems">
        <title>Genome- and Community-Level Interaction Insights into Carbon Utilization and Element Cycling Functions of Hydrothermarchaeota in Hydrothermal Sediment.</title>
        <authorList>
            <person name="Zhou Z."/>
            <person name="Liu Y."/>
            <person name="Xu W."/>
            <person name="Pan J."/>
            <person name="Luo Z.H."/>
            <person name="Li M."/>
        </authorList>
    </citation>
    <scope>NUCLEOTIDE SEQUENCE [LARGE SCALE GENOMIC DNA]</scope>
    <source>
        <strain evidence="7">HyVt-19</strain>
    </source>
</reference>
<keyword evidence="4 6" id="KW-1133">Transmembrane helix</keyword>